<keyword evidence="3 7" id="KW-0028">Amino-acid biosynthesis</keyword>
<feature type="binding site" evidence="7">
    <location>
        <position position="343"/>
    </location>
    <ligand>
        <name>3-phosphoshikimate</name>
        <dbReference type="ChEBI" id="CHEBI:145989"/>
    </ligand>
</feature>
<comment type="caution">
    <text evidence="7">Lacks conserved residue(s) required for the propagation of feature annotation.</text>
</comment>
<dbReference type="RefSeq" id="WP_207707222.1">
    <property type="nucleotide sequence ID" value="NZ_VUNE01000003.1"/>
</dbReference>
<keyword evidence="4 7" id="KW-0808">Transferase</keyword>
<dbReference type="SUPFAM" id="SSF55205">
    <property type="entry name" value="EPT/RTPC-like"/>
    <property type="match status" value="1"/>
</dbReference>
<feature type="binding site" evidence="7">
    <location>
        <position position="20"/>
    </location>
    <ligand>
        <name>3-phosphoshikimate</name>
        <dbReference type="ChEBI" id="CHEBI:145989"/>
    </ligand>
</feature>
<feature type="binding site" evidence="7">
    <location>
        <position position="316"/>
    </location>
    <ligand>
        <name>3-phosphoshikimate</name>
        <dbReference type="ChEBI" id="CHEBI:145989"/>
    </ligand>
</feature>
<feature type="binding site" evidence="7">
    <location>
        <position position="402"/>
    </location>
    <ligand>
        <name>phosphoenolpyruvate</name>
        <dbReference type="ChEBI" id="CHEBI:58702"/>
    </ligand>
</feature>
<evidence type="ECO:0000256" key="4">
    <source>
        <dbReference type="ARBA" id="ARBA00022679"/>
    </source>
</evidence>
<comment type="pathway">
    <text evidence="1 7">Metabolic intermediate biosynthesis; chorismate biosynthesis; chorismate from D-erythrose 4-phosphate and phosphoenolpyruvate: step 6/7.</text>
</comment>
<feature type="binding site" evidence="7">
    <location>
        <position position="347"/>
    </location>
    <ligand>
        <name>phosphoenolpyruvate</name>
        <dbReference type="ChEBI" id="CHEBI:58702"/>
    </ligand>
</feature>
<comment type="caution">
    <text evidence="9">The sequence shown here is derived from an EMBL/GenBank/DDBJ whole genome shotgun (WGS) entry which is preliminary data.</text>
</comment>
<dbReference type="InterPro" id="IPR006264">
    <property type="entry name" value="EPSP_synthase"/>
</dbReference>
<evidence type="ECO:0000313" key="10">
    <source>
        <dbReference type="Proteomes" id="UP000440713"/>
    </source>
</evidence>
<accession>A0A6N7X0J3</accession>
<dbReference type="PIRSF" id="PIRSF000505">
    <property type="entry name" value="EPSPS"/>
    <property type="match status" value="1"/>
</dbReference>
<dbReference type="UniPathway" id="UPA00053">
    <property type="reaction ID" value="UER00089"/>
</dbReference>
<evidence type="ECO:0000256" key="5">
    <source>
        <dbReference type="ARBA" id="ARBA00023141"/>
    </source>
</evidence>
<organism evidence="9 10">
    <name type="scientific">Peptostreptococcus porci</name>
    <dbReference type="NCBI Taxonomy" id="2652282"/>
    <lineage>
        <taxon>Bacteria</taxon>
        <taxon>Bacillati</taxon>
        <taxon>Bacillota</taxon>
        <taxon>Clostridia</taxon>
        <taxon>Peptostreptococcales</taxon>
        <taxon>Peptostreptococcaceae</taxon>
        <taxon>Peptostreptococcus</taxon>
    </lineage>
</organism>
<feature type="binding site" evidence="7">
    <location>
        <position position="20"/>
    </location>
    <ligand>
        <name>phosphoenolpyruvate</name>
        <dbReference type="ChEBI" id="CHEBI:58702"/>
    </ligand>
</feature>
<comment type="subunit">
    <text evidence="7">Monomer.</text>
</comment>
<comment type="similarity">
    <text evidence="2 7">Belongs to the EPSP synthase family.</text>
</comment>
<dbReference type="HAMAP" id="MF_00210">
    <property type="entry name" value="EPSP_synth"/>
    <property type="match status" value="1"/>
</dbReference>
<feature type="binding site" evidence="7">
    <location>
        <position position="180"/>
    </location>
    <ligand>
        <name>3-phosphoshikimate</name>
        <dbReference type="ChEBI" id="CHEBI:145989"/>
    </ligand>
</feature>
<comment type="subcellular location">
    <subcellularLocation>
        <location evidence="7">Cytoplasm</location>
    </subcellularLocation>
</comment>
<name>A0A6N7X0J3_9FIRM</name>
<evidence type="ECO:0000256" key="3">
    <source>
        <dbReference type="ARBA" id="ARBA00022605"/>
    </source>
</evidence>
<dbReference type="PANTHER" id="PTHR21090">
    <property type="entry name" value="AROM/DEHYDROQUINATE SYNTHASE"/>
    <property type="match status" value="1"/>
</dbReference>
<dbReference type="PROSITE" id="PS00885">
    <property type="entry name" value="EPSP_SYNTHASE_2"/>
    <property type="match status" value="1"/>
</dbReference>
<dbReference type="GO" id="GO:0005737">
    <property type="term" value="C:cytoplasm"/>
    <property type="evidence" value="ECO:0007669"/>
    <property type="project" value="UniProtKB-SubCell"/>
</dbReference>
<feature type="binding site" evidence="7">
    <location>
        <position position="135"/>
    </location>
    <ligand>
        <name>phosphoenolpyruvate</name>
        <dbReference type="ChEBI" id="CHEBI:58702"/>
    </ligand>
</feature>
<evidence type="ECO:0000256" key="1">
    <source>
        <dbReference type="ARBA" id="ARBA00004811"/>
    </source>
</evidence>
<dbReference type="Gene3D" id="3.65.10.10">
    <property type="entry name" value="Enolpyruvate transferase domain"/>
    <property type="match status" value="2"/>
</dbReference>
<feature type="binding site" evidence="7">
    <location>
        <position position="25"/>
    </location>
    <ligand>
        <name>3-phosphoshikimate</name>
        <dbReference type="ChEBI" id="CHEBI:145989"/>
    </ligand>
</feature>
<dbReference type="InterPro" id="IPR001986">
    <property type="entry name" value="Enolpyruvate_Tfrase_dom"/>
</dbReference>
<evidence type="ECO:0000259" key="8">
    <source>
        <dbReference type="Pfam" id="PF00275"/>
    </source>
</evidence>
<feature type="active site" description="Proton acceptor" evidence="7">
    <location>
        <position position="316"/>
    </location>
</feature>
<keyword evidence="5 7" id="KW-0057">Aromatic amino acid biosynthesis</keyword>
<feature type="binding site" evidence="7">
    <location>
        <position position="179"/>
    </location>
    <ligand>
        <name>3-phosphoshikimate</name>
        <dbReference type="ChEBI" id="CHEBI:145989"/>
    </ligand>
</feature>
<evidence type="ECO:0000256" key="6">
    <source>
        <dbReference type="ARBA" id="ARBA00044633"/>
    </source>
</evidence>
<protein>
    <recommendedName>
        <fullName evidence="7">3-phosphoshikimate 1-carboxyvinyltransferase</fullName>
        <ecNumber evidence="7">2.5.1.19</ecNumber>
    </recommendedName>
    <alternativeName>
        <fullName evidence="7">5-enolpyruvylshikimate-3-phosphate synthase</fullName>
        <shortName evidence="7">EPSP synthase</shortName>
        <shortName evidence="7">EPSPS</shortName>
    </alternativeName>
</protein>
<feature type="binding site" evidence="7">
    <location>
        <position position="107"/>
    </location>
    <ligand>
        <name>phosphoenolpyruvate</name>
        <dbReference type="ChEBI" id="CHEBI:58702"/>
    </ligand>
</feature>
<feature type="binding site" evidence="7">
    <location>
        <position position="428"/>
    </location>
    <ligand>
        <name>phosphoenolpyruvate</name>
        <dbReference type="ChEBI" id="CHEBI:58702"/>
    </ligand>
</feature>
<keyword evidence="10" id="KW-1185">Reference proteome</keyword>
<dbReference type="GO" id="GO:0003866">
    <property type="term" value="F:3-phosphoshikimate 1-carboxyvinyltransferase activity"/>
    <property type="evidence" value="ECO:0007669"/>
    <property type="project" value="UniProtKB-UniRule"/>
</dbReference>
<feature type="binding site" evidence="7">
    <location>
        <position position="21"/>
    </location>
    <ligand>
        <name>3-phosphoshikimate</name>
        <dbReference type="ChEBI" id="CHEBI:145989"/>
    </ligand>
</feature>
<comment type="catalytic activity">
    <reaction evidence="6">
        <text>3-phosphoshikimate + phosphoenolpyruvate = 5-O-(1-carboxyvinyl)-3-phosphoshikimate + phosphate</text>
        <dbReference type="Rhea" id="RHEA:21256"/>
        <dbReference type="ChEBI" id="CHEBI:43474"/>
        <dbReference type="ChEBI" id="CHEBI:57701"/>
        <dbReference type="ChEBI" id="CHEBI:58702"/>
        <dbReference type="ChEBI" id="CHEBI:145989"/>
        <dbReference type="EC" id="2.5.1.19"/>
    </reaction>
    <physiologicalReaction direction="left-to-right" evidence="6">
        <dbReference type="Rhea" id="RHEA:21257"/>
    </physiologicalReaction>
</comment>
<dbReference type="InterPro" id="IPR013792">
    <property type="entry name" value="RNA3'P_cycl/enolpyr_Trfase_a/b"/>
</dbReference>
<dbReference type="Proteomes" id="UP000440713">
    <property type="component" value="Unassembled WGS sequence"/>
</dbReference>
<dbReference type="EMBL" id="VUNE01000003">
    <property type="protein sequence ID" value="MST62655.1"/>
    <property type="molecule type" value="Genomic_DNA"/>
</dbReference>
<dbReference type="AlphaFoldDB" id="A0A6N7X0J3"/>
<feature type="binding site" evidence="7">
    <location>
        <position position="180"/>
    </location>
    <ligand>
        <name>phosphoenolpyruvate</name>
        <dbReference type="ChEBI" id="CHEBI:58702"/>
    </ligand>
</feature>
<dbReference type="CDD" id="cd01556">
    <property type="entry name" value="EPSP_synthase"/>
    <property type="match status" value="1"/>
</dbReference>
<dbReference type="GO" id="GO:0009073">
    <property type="term" value="P:aromatic amino acid family biosynthetic process"/>
    <property type="evidence" value="ECO:0007669"/>
    <property type="project" value="UniProtKB-KW"/>
</dbReference>
<dbReference type="InterPro" id="IPR036968">
    <property type="entry name" value="Enolpyruvate_Tfrase_sf"/>
</dbReference>
<proteinExistence type="inferred from homology"/>
<reference evidence="9 10" key="1">
    <citation type="submission" date="2019-08" db="EMBL/GenBank/DDBJ databases">
        <title>In-depth cultivation of the pig gut microbiome towards novel bacterial diversity and tailored functional studies.</title>
        <authorList>
            <person name="Wylensek D."/>
            <person name="Hitch T.C.A."/>
            <person name="Clavel T."/>
        </authorList>
    </citation>
    <scope>NUCLEOTIDE SEQUENCE [LARGE SCALE GENOMIC DNA]</scope>
    <source>
        <strain evidence="9 10">WCA-SAB-591-4A-A</strain>
    </source>
</reference>
<dbReference type="Pfam" id="PF00275">
    <property type="entry name" value="EPSP_synthase"/>
    <property type="match status" value="1"/>
</dbReference>
<keyword evidence="7" id="KW-0963">Cytoplasm</keyword>
<comment type="function">
    <text evidence="7">Catalyzes the transfer of the enolpyruvyl moiety of phosphoenolpyruvate (PEP) to the 5-hydroxyl of shikimate-3-phosphate (S3P) to produce enolpyruvyl shikimate-3-phosphate and inorganic phosphate.</text>
</comment>
<dbReference type="PANTHER" id="PTHR21090:SF5">
    <property type="entry name" value="PENTAFUNCTIONAL AROM POLYPEPTIDE"/>
    <property type="match status" value="1"/>
</dbReference>
<evidence type="ECO:0000313" key="9">
    <source>
        <dbReference type="EMBL" id="MST62655.1"/>
    </source>
</evidence>
<feature type="domain" description="Enolpyruvate transferase" evidence="8">
    <location>
        <begin position="7"/>
        <end position="435"/>
    </location>
</feature>
<evidence type="ECO:0000256" key="7">
    <source>
        <dbReference type="HAMAP-Rule" id="MF_00210"/>
    </source>
</evidence>
<sequence length="453" mass="51117">MDIKINPKKLSGYYYPPSSKSIGHRAIICASLSDGVSEISNVDFSDDIDATIDAMIEFGAKIEKFKRKVVIEGIFYREKSARTLDRTEAIVNDTQEKKYSIFCGESGSTLRFLMPISLLFGKKTEFITHGNLINRPMDVYFNIFKDEGIEFKIDNNSIIIGENKGLKNRKLYIDGGVSSQFISGLLFYLPLLDFDTEIEVFGELQSKAYVDLTIDTLEKFGVGIENEGHRIFRISGNQSYKPSQLAIESDFSQIAFFAVANELGSHVKIDGIDVPSNQGDRAILGIIKDFKVLDDNMIFSDIIDNTFVLDGSQIPDIIPILALLFSRSNIRCRVENLDRLKIKESDRLESTVEELKKLGYDIESGIFGGRFCMEINYRSLSRKDNGKMDDDLIRVSSHNDHRIAMMLAIAATVHHCPVIIRNAQCVSKSYPYFWKDYKILGGDISECDLGEKL</sequence>
<dbReference type="InterPro" id="IPR023193">
    <property type="entry name" value="EPSP_synthase_CS"/>
</dbReference>
<evidence type="ECO:0000256" key="2">
    <source>
        <dbReference type="ARBA" id="ARBA00009948"/>
    </source>
</evidence>
<dbReference type="EC" id="2.5.1.19" evidence="7"/>
<feature type="binding site" evidence="7">
    <location>
        <position position="178"/>
    </location>
    <ligand>
        <name>3-phosphoshikimate</name>
        <dbReference type="ChEBI" id="CHEBI:145989"/>
    </ligand>
</feature>
<dbReference type="GO" id="GO:0008652">
    <property type="term" value="P:amino acid biosynthetic process"/>
    <property type="evidence" value="ECO:0007669"/>
    <property type="project" value="UniProtKB-KW"/>
</dbReference>
<dbReference type="GO" id="GO:0009423">
    <property type="term" value="P:chorismate biosynthetic process"/>
    <property type="evidence" value="ECO:0007669"/>
    <property type="project" value="UniProtKB-UniRule"/>
</dbReference>
<feature type="binding site" evidence="7">
    <location>
        <position position="206"/>
    </location>
    <ligand>
        <name>3-phosphoshikimate</name>
        <dbReference type="ChEBI" id="CHEBI:145989"/>
    </ligand>
</feature>
<gene>
    <name evidence="7" type="primary">aroA</name>
    <name evidence="9" type="ORF">FYJ71_06715</name>
</gene>